<geneLocation type="plasmid" evidence="1">
    <name>pHA2-23-vir</name>
</geneLocation>
<evidence type="ECO:0000313" key="1">
    <source>
        <dbReference type="EMBL" id="QEQ67827.1"/>
    </source>
</evidence>
<sequence length="156" mass="17497">MNDCLNWCISAFMLRKFAVAPSVPRLFWPHSSVSRAQVTIKLLFRHNNSLTQSANLPGLVFQLCMEYPAHWNQQSSDLLLPRLLIPNNVVRPPYARRGTQPCCRRKVTTAAMAYCFPSPISVEIALQSKVPTQGIPASAVQPHLRPTFVSTEIPDL</sequence>
<reference evidence="1" key="1">
    <citation type="submission" date="2018-07" db="EMBL/GenBank/DDBJ databases">
        <title>Diversity of ST11 carbapenem-resistant hypervirulent Klebsiella pneumoniae in China.</title>
        <authorList>
            <person name="Dong N."/>
            <person name="Chen S."/>
        </authorList>
    </citation>
    <scope>NUCLEOTIDE SEQUENCE</scope>
    <source>
        <strain evidence="1">HA2</strain>
        <plasmid evidence="1">pHA2-23-vir</plasmid>
    </source>
</reference>
<dbReference type="EMBL" id="MH643788">
    <property type="protein sequence ID" value="QEQ67827.1"/>
    <property type="molecule type" value="Genomic_DNA"/>
</dbReference>
<accession>A0A7G3L741</accession>
<proteinExistence type="predicted"/>
<dbReference type="AlphaFoldDB" id="A0A7G3L741"/>
<gene>
    <name evidence="1" type="ORF">ICEJAFMC_00136</name>
</gene>
<keyword evidence="1" id="KW-0614">Plasmid</keyword>
<name>A0A7G3L741_KLEPN</name>
<organism evidence="1">
    <name type="scientific">Klebsiella pneumoniae subsp. pneumoniae</name>
    <dbReference type="NCBI Taxonomy" id="72407"/>
    <lineage>
        <taxon>Bacteria</taxon>
        <taxon>Pseudomonadati</taxon>
        <taxon>Pseudomonadota</taxon>
        <taxon>Gammaproteobacteria</taxon>
        <taxon>Enterobacterales</taxon>
        <taxon>Enterobacteriaceae</taxon>
        <taxon>Klebsiella/Raoultella group</taxon>
        <taxon>Klebsiella</taxon>
        <taxon>Klebsiella pneumoniae complex</taxon>
    </lineage>
</organism>
<protein>
    <submittedName>
        <fullName evidence="1">Uncharacterized protein</fullName>
    </submittedName>
</protein>